<evidence type="ECO:0000313" key="3">
    <source>
        <dbReference type="Proteomes" id="UP000325081"/>
    </source>
</evidence>
<proteinExistence type="predicted"/>
<protein>
    <submittedName>
        <fullName evidence="2">ABC-2 type transporter family protein</fullName>
    </submittedName>
</protein>
<name>A0A5A7RD34_STRAF</name>
<dbReference type="AlphaFoldDB" id="A0A5A7RD34"/>
<keyword evidence="3" id="KW-1185">Reference proteome</keyword>
<feature type="compositionally biased region" description="Basic and acidic residues" evidence="1">
    <location>
        <begin position="1"/>
        <end position="11"/>
    </location>
</feature>
<reference evidence="3" key="1">
    <citation type="journal article" date="2019" name="Curr. Biol.">
        <title>Genome Sequence of Striga asiatica Provides Insight into the Evolution of Plant Parasitism.</title>
        <authorList>
            <person name="Yoshida S."/>
            <person name="Kim S."/>
            <person name="Wafula E.K."/>
            <person name="Tanskanen J."/>
            <person name="Kim Y.M."/>
            <person name="Honaas L."/>
            <person name="Yang Z."/>
            <person name="Spallek T."/>
            <person name="Conn C.E."/>
            <person name="Ichihashi Y."/>
            <person name="Cheong K."/>
            <person name="Cui S."/>
            <person name="Der J.P."/>
            <person name="Gundlach H."/>
            <person name="Jiao Y."/>
            <person name="Hori C."/>
            <person name="Ishida J.K."/>
            <person name="Kasahara H."/>
            <person name="Kiba T."/>
            <person name="Kim M.S."/>
            <person name="Koo N."/>
            <person name="Laohavisit A."/>
            <person name="Lee Y.H."/>
            <person name="Lumba S."/>
            <person name="McCourt P."/>
            <person name="Mortimer J.C."/>
            <person name="Mutuku J.M."/>
            <person name="Nomura T."/>
            <person name="Sasaki-Sekimoto Y."/>
            <person name="Seto Y."/>
            <person name="Wang Y."/>
            <person name="Wakatake T."/>
            <person name="Sakakibara H."/>
            <person name="Demura T."/>
            <person name="Yamaguchi S."/>
            <person name="Yoneyama K."/>
            <person name="Manabe R.I."/>
            <person name="Nelson D.C."/>
            <person name="Schulman A.H."/>
            <person name="Timko M.P."/>
            <person name="dePamphilis C.W."/>
            <person name="Choi D."/>
            <person name="Shirasu K."/>
        </authorList>
    </citation>
    <scope>NUCLEOTIDE SEQUENCE [LARGE SCALE GENOMIC DNA]</scope>
    <source>
        <strain evidence="3">cv. UVA1</strain>
    </source>
</reference>
<dbReference type="Proteomes" id="UP000325081">
    <property type="component" value="Unassembled WGS sequence"/>
</dbReference>
<sequence>MPRKQNPESLKHQKLPTVETVSTTAPKPSKTTTSTAVSTTCATSSTTHAVSCQVPCLPTGITIPASRAGPTGTLPSHVPIPTAGITGSSSSSSSSAAAAATGAIPGHMAILAAGETLSPSTTAATPVTKSIAVVPPITVSVPSPAAIAAVTPPRSQINRPTARGGDVGGLGLVAVEDDGELDHLALAQGAVSVGFDRGLVDEQILAAFVGLDEAVAFLVIEPGHDALGSC</sequence>
<dbReference type="EMBL" id="BKCP01011181">
    <property type="protein sequence ID" value="GER54487.1"/>
    <property type="molecule type" value="Genomic_DNA"/>
</dbReference>
<accession>A0A5A7RD34</accession>
<dbReference type="OrthoDB" id="10646054at2759"/>
<organism evidence="2 3">
    <name type="scientific">Striga asiatica</name>
    <name type="common">Asiatic witchweed</name>
    <name type="synonym">Buchnera asiatica</name>
    <dbReference type="NCBI Taxonomy" id="4170"/>
    <lineage>
        <taxon>Eukaryota</taxon>
        <taxon>Viridiplantae</taxon>
        <taxon>Streptophyta</taxon>
        <taxon>Embryophyta</taxon>
        <taxon>Tracheophyta</taxon>
        <taxon>Spermatophyta</taxon>
        <taxon>Magnoliopsida</taxon>
        <taxon>eudicotyledons</taxon>
        <taxon>Gunneridae</taxon>
        <taxon>Pentapetalae</taxon>
        <taxon>asterids</taxon>
        <taxon>lamiids</taxon>
        <taxon>Lamiales</taxon>
        <taxon>Orobanchaceae</taxon>
        <taxon>Buchnereae</taxon>
        <taxon>Striga</taxon>
    </lineage>
</organism>
<feature type="compositionally biased region" description="Low complexity" evidence="1">
    <location>
        <begin position="20"/>
        <end position="34"/>
    </location>
</feature>
<evidence type="ECO:0000313" key="2">
    <source>
        <dbReference type="EMBL" id="GER54487.1"/>
    </source>
</evidence>
<gene>
    <name evidence="2" type="ORF">STAS_32084</name>
</gene>
<evidence type="ECO:0000256" key="1">
    <source>
        <dbReference type="SAM" id="MobiDB-lite"/>
    </source>
</evidence>
<comment type="caution">
    <text evidence="2">The sequence shown here is derived from an EMBL/GenBank/DDBJ whole genome shotgun (WGS) entry which is preliminary data.</text>
</comment>
<feature type="region of interest" description="Disordered" evidence="1">
    <location>
        <begin position="1"/>
        <end position="34"/>
    </location>
</feature>